<accession>A0ABQ5VJ90</accession>
<dbReference type="RefSeq" id="WP_284372953.1">
    <property type="nucleotide sequence ID" value="NZ_BSNL01000001.1"/>
</dbReference>
<evidence type="ECO:0000313" key="1">
    <source>
        <dbReference type="EMBL" id="GLQ27155.1"/>
    </source>
</evidence>
<dbReference type="InterPro" id="IPR036514">
    <property type="entry name" value="SGNH_hydro_sf"/>
</dbReference>
<reference evidence="1" key="2">
    <citation type="submission" date="2023-01" db="EMBL/GenBank/DDBJ databases">
        <title>Draft genome sequence of Sulfitobacter pacificus strain NBRC 109915.</title>
        <authorList>
            <person name="Sun Q."/>
            <person name="Mori K."/>
        </authorList>
    </citation>
    <scope>NUCLEOTIDE SEQUENCE</scope>
    <source>
        <strain evidence="1">NBRC 109915</strain>
    </source>
</reference>
<reference evidence="1" key="1">
    <citation type="journal article" date="2014" name="Int. J. Syst. Evol. Microbiol.">
        <title>Complete genome of a new Firmicutes species belonging to the dominant human colonic microbiota ('Ruminococcus bicirculans') reveals two chromosomes and a selective capacity to utilize plant glucans.</title>
        <authorList>
            <consortium name="NISC Comparative Sequencing Program"/>
            <person name="Wegmann U."/>
            <person name="Louis P."/>
            <person name="Goesmann A."/>
            <person name="Henrissat B."/>
            <person name="Duncan S.H."/>
            <person name="Flint H.J."/>
        </authorList>
    </citation>
    <scope>NUCLEOTIDE SEQUENCE</scope>
    <source>
        <strain evidence="1">NBRC 109915</strain>
    </source>
</reference>
<keyword evidence="2" id="KW-1185">Reference proteome</keyword>
<dbReference type="Gene3D" id="3.40.50.1110">
    <property type="entry name" value="SGNH hydrolase"/>
    <property type="match status" value="1"/>
</dbReference>
<organism evidence="1 2">
    <name type="scientific">Sulfitobacter pacificus</name>
    <dbReference type="NCBI Taxonomy" id="1499314"/>
    <lineage>
        <taxon>Bacteria</taxon>
        <taxon>Pseudomonadati</taxon>
        <taxon>Pseudomonadota</taxon>
        <taxon>Alphaproteobacteria</taxon>
        <taxon>Rhodobacterales</taxon>
        <taxon>Roseobacteraceae</taxon>
        <taxon>Sulfitobacter</taxon>
    </lineage>
</organism>
<proteinExistence type="predicted"/>
<sequence>MPLFTRRAALGLLTVALGIGGYSYVRRQQQARLVQSFYDQPLPKPEGGLQVYHLGHSLVGRDMPAMLAQLAGAGHTYDSQLGWGTSLMQHWEPDQPVNGFDVENDHPRFRAVEGALASGSYDVLVLTEMVEIEDAIRYHDSADYLAKWTALARDNKPQIRIYLYETWHHTNDAAGWLTRIDADLKKFWQGRIIHPAMAKTDAPIHLIPAGQVMAAFIRALTAQGGLDGVTGADDLMARNADGTADTIHLNDLGAYLVALTHYAVLYHRSPEGLPFALNRADGTLADAPSPAVAALMQRSVWEVVQRHPETGVAA</sequence>
<comment type="caution">
    <text evidence="1">The sequence shown here is derived from an EMBL/GenBank/DDBJ whole genome shotgun (WGS) entry which is preliminary data.</text>
</comment>
<evidence type="ECO:0000313" key="2">
    <source>
        <dbReference type="Proteomes" id="UP001161388"/>
    </source>
</evidence>
<gene>
    <name evidence="1" type="ORF">GCM10007927_19580</name>
</gene>
<evidence type="ECO:0008006" key="3">
    <source>
        <dbReference type="Google" id="ProtNLM"/>
    </source>
</evidence>
<protein>
    <recommendedName>
        <fullName evidence="3">SGNH/GDSL hydrolase family protein</fullName>
    </recommendedName>
</protein>
<dbReference type="Proteomes" id="UP001161388">
    <property type="component" value="Unassembled WGS sequence"/>
</dbReference>
<name>A0ABQ5VJ90_9RHOB</name>
<dbReference type="EMBL" id="BSNL01000001">
    <property type="protein sequence ID" value="GLQ27155.1"/>
    <property type="molecule type" value="Genomic_DNA"/>
</dbReference>